<proteinExistence type="inferred from homology"/>
<evidence type="ECO:0000256" key="1">
    <source>
        <dbReference type="ARBA" id="ARBA00004592"/>
    </source>
</evidence>
<dbReference type="InterPro" id="IPR016024">
    <property type="entry name" value="ARM-type_fold"/>
</dbReference>
<dbReference type="PANTHER" id="PTHR47249">
    <property type="entry name" value="VACUOLAR PROTEIN 8"/>
    <property type="match status" value="1"/>
</dbReference>
<sequence>MSGPGTIPSIYSWWSDRNPPGATISLHAAAKPLMRFLYHRQVRQFIVTNRGIPLSHQGMDDFASYLNYKYLRAITKTKILDELATKAVLEEDALMIVQVLVREWDILTGLLGSPYSTIQTSAHNMLSEIMKHKSVSAAILASEPCMRLVSVLSDDAVHVGRGAMFALRRISEFPSGVQAVVNTKVLDLLYSAKYILHAGKSGNAGVYITGSSCCRTLYPTGVFTDLLTISGSHDTIHVGQGVMFALCQISHLPSGAQAVVDAKALDLVTQLLGSSDSYIRQHTSFMLGHLAKRESTSQAVLAVEPCIQLVSLLSDEAVHVAEGAMFALCEISNLPSGAQAVVDAKALDLATQLLGSSDSYTRRHTSFMLGNLAMHKSTSQAVLAVEPCIQLVSLLSDEAVHVGEGAMFALCEISNLPSGAQAVVDAKALDLATQLLGSSDSYTRRHTSFMLGHLAMHESTSQAVLAVEPCIQLVSLLRQVSKYCETWLLTICGSDEAVHVSEGAMFALCEISNLPSGAQAVVDAKALDLATQLLGSSDSYTRRHTSFMLGHLAMHESTSQAVLAVEPCIQLVSLLRQVSKYCETWLLTICGSDEAVHVSEGAMFALCEISNLPSGAQAVVDAKALDLATQLLGSSDSYTRRHTSFMLGNLAKWESTSQAVLAVEPCIQLVSLLSDEAVHVGEGAMFALCEISNLPSGAQAVVDAKALDLATQLLGSSDSYTRRHTSFMLGHLAMHESTSQAVLAVEPCIQLVSLLRQVSKYCETWLLTICGSDEAVHVGEGAMFALCEISNLPSGAQAVVDAKALDLATQLLGSSDSYTRRHTSFMLGNLAKWESTSQAVLAVEPCIQLVSLLSDEAVHVGEGAMFALCEISNLPSGAQAVVDAKPLDLVNY</sequence>
<comment type="caution">
    <text evidence="8">The sequence shown here is derived from an EMBL/GenBank/DDBJ whole genome shotgun (WGS) entry which is preliminary data.</text>
</comment>
<dbReference type="GO" id="GO:0005774">
    <property type="term" value="C:vacuolar membrane"/>
    <property type="evidence" value="ECO:0007669"/>
    <property type="project" value="UniProtKB-SubCell"/>
</dbReference>
<reference evidence="8" key="1">
    <citation type="submission" date="2023-03" db="EMBL/GenBank/DDBJ databases">
        <title>Massive genome expansion in bonnet fungi (Mycena s.s.) driven by repeated elements and novel gene families across ecological guilds.</title>
        <authorList>
            <consortium name="Lawrence Berkeley National Laboratory"/>
            <person name="Harder C.B."/>
            <person name="Miyauchi S."/>
            <person name="Viragh M."/>
            <person name="Kuo A."/>
            <person name="Thoen E."/>
            <person name="Andreopoulos B."/>
            <person name="Lu D."/>
            <person name="Skrede I."/>
            <person name="Drula E."/>
            <person name="Henrissat B."/>
            <person name="Morin E."/>
            <person name="Kohler A."/>
            <person name="Barry K."/>
            <person name="LaButti K."/>
            <person name="Morin E."/>
            <person name="Salamov A."/>
            <person name="Lipzen A."/>
            <person name="Mereny Z."/>
            <person name="Hegedus B."/>
            <person name="Baldrian P."/>
            <person name="Stursova M."/>
            <person name="Weitz H."/>
            <person name="Taylor A."/>
            <person name="Grigoriev I.V."/>
            <person name="Nagy L.G."/>
            <person name="Martin F."/>
            <person name="Kauserud H."/>
        </authorList>
    </citation>
    <scope>NUCLEOTIDE SEQUENCE</scope>
    <source>
        <strain evidence="8">9144</strain>
    </source>
</reference>
<comment type="subcellular location">
    <subcellularLocation>
        <location evidence="1">Vacuole membrane</location>
        <topology evidence="1">Lipid-anchor</topology>
    </subcellularLocation>
</comment>
<keyword evidence="5" id="KW-0472">Membrane</keyword>
<comment type="similarity">
    <text evidence="2">Belongs to the beta-catenin family.</text>
</comment>
<name>A0AAD6VIQ3_9AGAR</name>
<dbReference type="SMART" id="SM00185">
    <property type="entry name" value="ARM"/>
    <property type="match status" value="7"/>
</dbReference>
<dbReference type="PANTHER" id="PTHR47249:SF1">
    <property type="entry name" value="VACUOLAR PROTEIN 8"/>
    <property type="match status" value="1"/>
</dbReference>
<dbReference type="GO" id="GO:0043495">
    <property type="term" value="F:protein-membrane adaptor activity"/>
    <property type="evidence" value="ECO:0007669"/>
    <property type="project" value="InterPro"/>
</dbReference>
<evidence type="ECO:0000256" key="6">
    <source>
        <dbReference type="ARBA" id="ARBA00023288"/>
    </source>
</evidence>
<dbReference type="InterPro" id="IPR045156">
    <property type="entry name" value="Vac8"/>
</dbReference>
<evidence type="ECO:0000256" key="5">
    <source>
        <dbReference type="ARBA" id="ARBA00023136"/>
    </source>
</evidence>
<protein>
    <recommendedName>
        <fullName evidence="7">Vacuolar protein 8</fullName>
    </recommendedName>
</protein>
<evidence type="ECO:0000256" key="2">
    <source>
        <dbReference type="ARBA" id="ARBA00005462"/>
    </source>
</evidence>
<evidence type="ECO:0000256" key="3">
    <source>
        <dbReference type="ARBA" id="ARBA00022554"/>
    </source>
</evidence>
<organism evidence="8 9">
    <name type="scientific">Mycena pura</name>
    <dbReference type="NCBI Taxonomy" id="153505"/>
    <lineage>
        <taxon>Eukaryota</taxon>
        <taxon>Fungi</taxon>
        <taxon>Dikarya</taxon>
        <taxon>Basidiomycota</taxon>
        <taxon>Agaricomycotina</taxon>
        <taxon>Agaricomycetes</taxon>
        <taxon>Agaricomycetidae</taxon>
        <taxon>Agaricales</taxon>
        <taxon>Marasmiineae</taxon>
        <taxon>Mycenaceae</taxon>
        <taxon>Mycena</taxon>
    </lineage>
</organism>
<dbReference type="SUPFAM" id="SSF48371">
    <property type="entry name" value="ARM repeat"/>
    <property type="match status" value="3"/>
</dbReference>
<evidence type="ECO:0000313" key="8">
    <source>
        <dbReference type="EMBL" id="KAJ7214095.1"/>
    </source>
</evidence>
<evidence type="ECO:0000313" key="9">
    <source>
        <dbReference type="Proteomes" id="UP001219525"/>
    </source>
</evidence>
<accession>A0AAD6VIQ3</accession>
<dbReference type="Gene3D" id="1.25.10.10">
    <property type="entry name" value="Leucine-rich Repeat Variant"/>
    <property type="match status" value="5"/>
</dbReference>
<dbReference type="InterPro" id="IPR011989">
    <property type="entry name" value="ARM-like"/>
</dbReference>
<dbReference type="GO" id="GO:0071562">
    <property type="term" value="P:nucleus-vacuole junction assembly"/>
    <property type="evidence" value="ECO:0007669"/>
    <property type="project" value="InterPro"/>
</dbReference>
<gene>
    <name evidence="8" type="ORF">GGX14DRAFT_618346</name>
</gene>
<dbReference type="InterPro" id="IPR000225">
    <property type="entry name" value="Armadillo"/>
</dbReference>
<dbReference type="Proteomes" id="UP001219525">
    <property type="component" value="Unassembled WGS sequence"/>
</dbReference>
<dbReference type="AlphaFoldDB" id="A0AAD6VIQ3"/>
<keyword evidence="9" id="KW-1185">Reference proteome</keyword>
<evidence type="ECO:0000256" key="7">
    <source>
        <dbReference type="ARBA" id="ARBA00026209"/>
    </source>
</evidence>
<dbReference type="EMBL" id="JARJCW010000020">
    <property type="protein sequence ID" value="KAJ7214095.1"/>
    <property type="molecule type" value="Genomic_DNA"/>
</dbReference>
<evidence type="ECO:0000256" key="4">
    <source>
        <dbReference type="ARBA" id="ARBA00022737"/>
    </source>
</evidence>
<keyword evidence="3" id="KW-0926">Vacuole</keyword>
<keyword evidence="4" id="KW-0677">Repeat</keyword>
<keyword evidence="6" id="KW-0449">Lipoprotein</keyword>